<dbReference type="Pfam" id="PF01607">
    <property type="entry name" value="CBM_14"/>
    <property type="match status" value="1"/>
</dbReference>
<dbReference type="AlphaFoldDB" id="A0A1S3KA82"/>
<feature type="domain" description="Chitin-binding type-2" evidence="1">
    <location>
        <begin position="312"/>
        <end position="368"/>
    </location>
</feature>
<dbReference type="KEGG" id="lak:106179895"/>
<dbReference type="Gene3D" id="2.170.140.10">
    <property type="entry name" value="Chitin binding domain"/>
    <property type="match status" value="1"/>
</dbReference>
<accession>A0A1S3KA82</accession>
<evidence type="ECO:0000313" key="3">
    <source>
        <dbReference type="RefSeq" id="XP_013419156.1"/>
    </source>
</evidence>
<dbReference type="GO" id="GO:0005576">
    <property type="term" value="C:extracellular region"/>
    <property type="evidence" value="ECO:0007669"/>
    <property type="project" value="InterPro"/>
</dbReference>
<dbReference type="SUPFAM" id="SSF57625">
    <property type="entry name" value="Invertebrate chitin-binding proteins"/>
    <property type="match status" value="1"/>
</dbReference>
<keyword evidence="2" id="KW-1185">Reference proteome</keyword>
<dbReference type="InParanoid" id="A0A1S3KA82"/>
<dbReference type="GO" id="GO:0008061">
    <property type="term" value="F:chitin binding"/>
    <property type="evidence" value="ECO:0007669"/>
    <property type="project" value="InterPro"/>
</dbReference>
<proteinExistence type="predicted"/>
<evidence type="ECO:0000313" key="2">
    <source>
        <dbReference type="Proteomes" id="UP000085678"/>
    </source>
</evidence>
<dbReference type="Proteomes" id="UP000085678">
    <property type="component" value="Unplaced"/>
</dbReference>
<sequence>MQAGTCITLAGHIVRTTTYTVTSYVNCRFDLCRASRDNNLQYTFRPMNNESCAGLSPDHVNLMPEVRLATVPETCDVMGGSDAGVTFYNKINCLFDWCQIAEGSDAENTLDKAYMLRKFGDRRCATPRNRIYLRYSNGADAAGECRSLGGLYIQGVNISQCVLYLCKEDDLDKKDTRRFVFSEIDGCPPNTYFSRASIWASSAECRSLRGVPENEKSTQLALCTVDICQAVLYNGRQFVPLPANACPETSLRARAALGTEASRCRSLGGESEGTVKDTSLRICSLQICPWIPFDLIFCRHSHNTSASNPTGKLSCLPCDANGEFYEDPALCSRYYVCDGNRIQDVAMPCALGTAWNQTTKTCDHLRNI</sequence>
<dbReference type="InterPro" id="IPR002557">
    <property type="entry name" value="Chitin-bd_dom"/>
</dbReference>
<dbReference type="GeneID" id="106179895"/>
<dbReference type="PROSITE" id="PS50940">
    <property type="entry name" value="CHIT_BIND_II"/>
    <property type="match status" value="1"/>
</dbReference>
<dbReference type="SMART" id="SM00494">
    <property type="entry name" value="ChtBD2"/>
    <property type="match status" value="1"/>
</dbReference>
<dbReference type="RefSeq" id="XP_013419156.1">
    <property type="nucleotide sequence ID" value="XM_013563702.1"/>
</dbReference>
<reference evidence="3" key="1">
    <citation type="submission" date="2025-08" db="UniProtKB">
        <authorList>
            <consortium name="RefSeq"/>
        </authorList>
    </citation>
    <scope>IDENTIFICATION</scope>
    <source>
        <tissue evidence="3">Gonads</tissue>
    </source>
</reference>
<protein>
    <submittedName>
        <fullName evidence="3">Uncharacterized protein LOC106179895</fullName>
    </submittedName>
</protein>
<name>A0A1S3KA82_LINAN</name>
<dbReference type="InterPro" id="IPR036508">
    <property type="entry name" value="Chitin-bd_dom_sf"/>
</dbReference>
<dbReference type="OrthoDB" id="6020543at2759"/>
<evidence type="ECO:0000259" key="1">
    <source>
        <dbReference type="PROSITE" id="PS50940"/>
    </source>
</evidence>
<organism evidence="2 3">
    <name type="scientific">Lingula anatina</name>
    <name type="common">Brachiopod</name>
    <name type="synonym">Lingula unguis</name>
    <dbReference type="NCBI Taxonomy" id="7574"/>
    <lineage>
        <taxon>Eukaryota</taxon>
        <taxon>Metazoa</taxon>
        <taxon>Spiralia</taxon>
        <taxon>Lophotrochozoa</taxon>
        <taxon>Brachiopoda</taxon>
        <taxon>Linguliformea</taxon>
        <taxon>Lingulata</taxon>
        <taxon>Lingulida</taxon>
        <taxon>Linguloidea</taxon>
        <taxon>Lingulidae</taxon>
        <taxon>Lingula</taxon>
    </lineage>
</organism>
<gene>
    <name evidence="3" type="primary">LOC106179895</name>
</gene>